<proteinExistence type="predicted"/>
<dbReference type="PANTHER" id="PTHR35869:SF1">
    <property type="entry name" value="OUTER-MEMBRANE LIPOPROTEIN CARRIER PROTEIN"/>
    <property type="match status" value="1"/>
</dbReference>
<name>A0A4U1K3F6_RHOCA</name>
<comment type="caution">
    <text evidence="3">The sequence shown here is derived from an EMBL/GenBank/DDBJ whole genome shotgun (WGS) entry which is preliminary data.</text>
</comment>
<feature type="signal peptide" evidence="2">
    <location>
        <begin position="1"/>
        <end position="26"/>
    </location>
</feature>
<keyword evidence="3" id="KW-0449">Lipoprotein</keyword>
<dbReference type="InterPro" id="IPR004564">
    <property type="entry name" value="OM_lipoprot_carrier_LolA-like"/>
</dbReference>
<dbReference type="EMBL" id="SWJZ01000002">
    <property type="protein sequence ID" value="TKD26523.1"/>
    <property type="molecule type" value="Genomic_DNA"/>
</dbReference>
<dbReference type="Pfam" id="PF03548">
    <property type="entry name" value="LolA"/>
    <property type="match status" value="1"/>
</dbReference>
<sequence>MTLMRFAPVAALLPVLMLALAAPAWAEKIPLAQLSAYLNGLTTAEAAFTQVNADGSKSTGKLYLKRPGRMRFEYTDDKTLVLASGGQVAIFDPKSNQIAEQYPLKRTPLNLILAERIDLAQARMVVGHEAEGANTAVVAQDPQNPEYGTIRLVFSANPITLRRWVITDDTGAKTVVILDQLKPGVDPGSLMFSIVAETAARKN</sequence>
<evidence type="ECO:0000256" key="2">
    <source>
        <dbReference type="SAM" id="SignalP"/>
    </source>
</evidence>
<dbReference type="OrthoDB" id="9800501at2"/>
<feature type="chain" id="PRO_5020343111" evidence="2">
    <location>
        <begin position="27"/>
        <end position="203"/>
    </location>
</feature>
<evidence type="ECO:0000256" key="1">
    <source>
        <dbReference type="ARBA" id="ARBA00022729"/>
    </source>
</evidence>
<accession>A0A4U1K3F6</accession>
<dbReference type="Gene3D" id="2.50.20.10">
    <property type="entry name" value="Lipoprotein localisation LolA/LolB/LppX"/>
    <property type="match status" value="1"/>
</dbReference>
<dbReference type="InterPro" id="IPR029046">
    <property type="entry name" value="LolA/LolB/LppX"/>
</dbReference>
<dbReference type="Proteomes" id="UP000310597">
    <property type="component" value="Unassembled WGS sequence"/>
</dbReference>
<gene>
    <name evidence="3" type="ORF">FBT96_00120</name>
</gene>
<evidence type="ECO:0000313" key="3">
    <source>
        <dbReference type="EMBL" id="TKD26523.1"/>
    </source>
</evidence>
<protein>
    <submittedName>
        <fullName evidence="3">Outer membrane lipoprotein carrier protein LolA</fullName>
    </submittedName>
</protein>
<reference evidence="3 4" key="1">
    <citation type="submission" date="2019-04" db="EMBL/GenBank/DDBJ databases">
        <title>Draft Whole-Genome sequence of the purple photosynthetic bacterium Rhodobacter capsulatus SP108 with an indigenous class A beta-lactamase.</title>
        <authorList>
            <person name="Robertson S."/>
            <person name="Meyer T.E."/>
            <person name="Kyndt J.A."/>
        </authorList>
    </citation>
    <scope>NUCLEOTIDE SEQUENCE [LARGE SCALE GENOMIC DNA]</scope>
    <source>
        <strain evidence="3 4">SP108</strain>
    </source>
</reference>
<keyword evidence="1 2" id="KW-0732">Signal</keyword>
<dbReference type="SUPFAM" id="SSF89392">
    <property type="entry name" value="Prokaryotic lipoproteins and lipoprotein localization factors"/>
    <property type="match status" value="1"/>
</dbReference>
<dbReference type="CDD" id="cd16325">
    <property type="entry name" value="LolA"/>
    <property type="match status" value="1"/>
</dbReference>
<organism evidence="3 4">
    <name type="scientific">Rhodobacter capsulatus</name>
    <name type="common">Rhodopseudomonas capsulata</name>
    <dbReference type="NCBI Taxonomy" id="1061"/>
    <lineage>
        <taxon>Bacteria</taxon>
        <taxon>Pseudomonadati</taxon>
        <taxon>Pseudomonadota</taxon>
        <taxon>Alphaproteobacteria</taxon>
        <taxon>Rhodobacterales</taxon>
        <taxon>Rhodobacter group</taxon>
        <taxon>Rhodobacter</taxon>
    </lineage>
</organism>
<dbReference type="PANTHER" id="PTHR35869">
    <property type="entry name" value="OUTER-MEMBRANE LIPOPROTEIN CARRIER PROTEIN"/>
    <property type="match status" value="1"/>
</dbReference>
<evidence type="ECO:0000313" key="4">
    <source>
        <dbReference type="Proteomes" id="UP000310597"/>
    </source>
</evidence>
<dbReference type="RefSeq" id="WP_136904383.1">
    <property type="nucleotide sequence ID" value="NZ_SWJZ01000002.1"/>
</dbReference>
<dbReference type="AlphaFoldDB" id="A0A4U1K3F6"/>